<dbReference type="PANTHER" id="PTHR28518">
    <property type="entry name" value="TRNA-SPLICING ENDONUCLEASE SUBUNIT SEN15"/>
    <property type="match status" value="1"/>
</dbReference>
<dbReference type="Proteomes" id="UP000192596">
    <property type="component" value="Unassembled WGS sequence"/>
</dbReference>
<accession>A0A1V8SNX7</accession>
<dbReference type="AlphaFoldDB" id="A0A1V8SNX7"/>
<dbReference type="InterPro" id="IPR042777">
    <property type="entry name" value="Sen15_fungi"/>
</dbReference>
<proteinExistence type="inferred from homology"/>
<dbReference type="Pfam" id="PF09631">
    <property type="entry name" value="Sen15"/>
    <property type="match status" value="2"/>
</dbReference>
<evidence type="ECO:0000256" key="3">
    <source>
        <dbReference type="SAM" id="MobiDB-lite"/>
    </source>
</evidence>
<feature type="compositionally biased region" description="Polar residues" evidence="3">
    <location>
        <begin position="1"/>
        <end position="12"/>
    </location>
</feature>
<feature type="region of interest" description="Disordered" evidence="3">
    <location>
        <begin position="1"/>
        <end position="33"/>
    </location>
</feature>
<dbReference type="GO" id="GO:0000379">
    <property type="term" value="P:tRNA-type intron splice site recognition and cleavage"/>
    <property type="evidence" value="ECO:0007669"/>
    <property type="project" value="InterPro"/>
</dbReference>
<evidence type="ECO:0000256" key="2">
    <source>
        <dbReference type="ARBA" id="ARBA00022694"/>
    </source>
</evidence>
<keyword evidence="2" id="KW-0819">tRNA processing</keyword>
<feature type="domain" description="tRNA-splicing endonuclease subunit Sen15" evidence="4">
    <location>
        <begin position="40"/>
        <end position="135"/>
    </location>
</feature>
<protein>
    <recommendedName>
        <fullName evidence="4">tRNA-splicing endonuclease subunit Sen15 domain-containing protein</fullName>
    </recommendedName>
</protein>
<keyword evidence="6" id="KW-1185">Reference proteome</keyword>
<dbReference type="OrthoDB" id="10002170at2759"/>
<dbReference type="InterPro" id="IPR036167">
    <property type="entry name" value="tRNA_intron_Endo_cat-like_sf"/>
</dbReference>
<comment type="caution">
    <text evidence="5">The sequence shown here is derived from an EMBL/GenBank/DDBJ whole genome shotgun (WGS) entry which is preliminary data.</text>
</comment>
<evidence type="ECO:0000313" key="5">
    <source>
        <dbReference type="EMBL" id="OQO00853.1"/>
    </source>
</evidence>
<dbReference type="InParanoid" id="A0A1V8SNX7"/>
<sequence>MVSPLPSATPQPSALAGLIDANPAPPTSPHPSHLHHLALQIAHNLRYQHNWTDVRLHFDVEGSNDALPRPLITGVPPQRLYVHPDEQIALLQRQKDEGKTGMPEVHPEREWVLPTHLREKWSLRRFGEVFDKVSLVPTADGGKDLFGEQVNGYMANGHAKVNEWRTTRRVLLATLDDDSTIVYYIVHDGIVKPPTQ</sequence>
<name>A0A1V8SNX7_9PEZI</name>
<evidence type="ECO:0000259" key="4">
    <source>
        <dbReference type="Pfam" id="PF09631"/>
    </source>
</evidence>
<dbReference type="GO" id="GO:0003676">
    <property type="term" value="F:nucleic acid binding"/>
    <property type="evidence" value="ECO:0007669"/>
    <property type="project" value="InterPro"/>
</dbReference>
<comment type="similarity">
    <text evidence="1">Belongs to the SEN15 family.</text>
</comment>
<dbReference type="Gene3D" id="3.40.1350.10">
    <property type="match status" value="1"/>
</dbReference>
<dbReference type="InterPro" id="IPR011856">
    <property type="entry name" value="tRNA_endonuc-like_dom_sf"/>
</dbReference>
<dbReference type="PANTHER" id="PTHR28518:SF1">
    <property type="entry name" value="TRNA-SPLICING ENDONUCLEASE SUBUNIT SEN15"/>
    <property type="match status" value="1"/>
</dbReference>
<dbReference type="EMBL" id="NAJO01000033">
    <property type="protein sequence ID" value="OQO00853.1"/>
    <property type="molecule type" value="Genomic_DNA"/>
</dbReference>
<dbReference type="FunFam" id="3.40.1350.10:FF:000012">
    <property type="entry name" value="Probable tRNA-splicing endonuclease subunit sen-15"/>
    <property type="match status" value="1"/>
</dbReference>
<evidence type="ECO:0000256" key="1">
    <source>
        <dbReference type="ARBA" id="ARBA00006091"/>
    </source>
</evidence>
<reference evidence="6" key="1">
    <citation type="submission" date="2017-03" db="EMBL/GenBank/DDBJ databases">
        <title>Genomes of endolithic fungi from Antarctica.</title>
        <authorList>
            <person name="Coleine C."/>
            <person name="Masonjones S."/>
            <person name="Stajich J.E."/>
        </authorList>
    </citation>
    <scope>NUCLEOTIDE SEQUENCE [LARGE SCALE GENOMIC DNA]</scope>
    <source>
        <strain evidence="6">CCFEE 5527</strain>
    </source>
</reference>
<dbReference type="SUPFAM" id="SSF53032">
    <property type="entry name" value="tRNA-intron endonuclease catalytic domain-like"/>
    <property type="match status" value="1"/>
</dbReference>
<feature type="domain" description="tRNA-splicing endonuclease subunit Sen15" evidence="4">
    <location>
        <begin position="166"/>
        <end position="194"/>
    </location>
</feature>
<dbReference type="GO" id="GO:0000214">
    <property type="term" value="C:tRNA-intron endonuclease complex"/>
    <property type="evidence" value="ECO:0007669"/>
    <property type="project" value="InterPro"/>
</dbReference>
<gene>
    <name evidence="5" type="ORF">B0A48_13540</name>
</gene>
<dbReference type="InterPro" id="IPR018593">
    <property type="entry name" value="tRNA-endonuc_su_Sen15"/>
</dbReference>
<organism evidence="5 6">
    <name type="scientific">Cryoendolithus antarcticus</name>
    <dbReference type="NCBI Taxonomy" id="1507870"/>
    <lineage>
        <taxon>Eukaryota</taxon>
        <taxon>Fungi</taxon>
        <taxon>Dikarya</taxon>
        <taxon>Ascomycota</taxon>
        <taxon>Pezizomycotina</taxon>
        <taxon>Dothideomycetes</taxon>
        <taxon>Dothideomycetidae</taxon>
        <taxon>Cladosporiales</taxon>
        <taxon>Cladosporiaceae</taxon>
        <taxon>Cryoendolithus</taxon>
    </lineage>
</organism>
<dbReference type="STRING" id="1507870.A0A1V8SNX7"/>
<dbReference type="GO" id="GO:0000213">
    <property type="term" value="F:tRNA-intron lyase activity"/>
    <property type="evidence" value="ECO:0007669"/>
    <property type="project" value="TreeGrafter"/>
</dbReference>
<evidence type="ECO:0000313" key="6">
    <source>
        <dbReference type="Proteomes" id="UP000192596"/>
    </source>
</evidence>